<keyword evidence="2" id="KW-1185">Reference proteome</keyword>
<dbReference type="EMBL" id="CM047583">
    <property type="protein sequence ID" value="KAI9914251.1"/>
    <property type="molecule type" value="Genomic_DNA"/>
</dbReference>
<evidence type="ECO:0000313" key="2">
    <source>
        <dbReference type="Proteomes" id="UP001163321"/>
    </source>
</evidence>
<protein>
    <submittedName>
        <fullName evidence="1">Uncharacterized protein</fullName>
    </submittedName>
</protein>
<gene>
    <name evidence="1" type="ORF">PsorP6_004964</name>
</gene>
<dbReference type="Proteomes" id="UP001163321">
    <property type="component" value="Chromosome 4"/>
</dbReference>
<comment type="caution">
    <text evidence="1">The sequence shown here is derived from an EMBL/GenBank/DDBJ whole genome shotgun (WGS) entry which is preliminary data.</text>
</comment>
<proteinExistence type="predicted"/>
<accession>A0ACC0W897</accession>
<name>A0ACC0W897_9STRA</name>
<organism evidence="1 2">
    <name type="scientific">Peronosclerospora sorghi</name>
    <dbReference type="NCBI Taxonomy" id="230839"/>
    <lineage>
        <taxon>Eukaryota</taxon>
        <taxon>Sar</taxon>
        <taxon>Stramenopiles</taxon>
        <taxon>Oomycota</taxon>
        <taxon>Peronosporomycetes</taxon>
        <taxon>Peronosporales</taxon>
        <taxon>Peronosporaceae</taxon>
        <taxon>Peronosclerospora</taxon>
    </lineage>
</organism>
<evidence type="ECO:0000313" key="1">
    <source>
        <dbReference type="EMBL" id="KAI9914251.1"/>
    </source>
</evidence>
<sequence>MAAAPSANELVPLCTLSDERHLQLHDEGVNFLHGSKLSTRKLALVGVFHVSEDDQDGGVASPRGVFLSSHTVSIVDQNVTMVILVLRGVSLVQEPFWGSLLFILSSHVVVVKAGAISTASFQEALPFLTHFAQLQVDETIVDEEENATLLQELAPRLTWAAVDLQLKDMRGCDSACSYLEHQLATGATDAHLRLRTFVPAYDCIVLKSSSFQVQSESHTSSKLLTHVAAHLECKSLFGCYLNGCLAVQLIRSLTHVMAAPEGASVVIQRVATNVFTAYWHQLVHQAFKTYGGFFYARLKVYERVRFTADYLVDVTERKLEANTSQTKHHVARAHAREPNTSMFDEFGNLIKQQHSDSDDGSAVTPPVTLNTGLFSFLKNRAGHALSKQLSRLSTTRWSSSIRSTSQGAIHNGTNSLNDIQEDIEAAQAELEQEPRVSVDELLAQCAASIARFAMSSQEFKTPSEAMPVHPAVLDTVHAEAVDQVNTILKPFLDLQSRVSSRVELTGLVDCHVGKKMLWTKMARVRERFARANQVASTIFCADLLQYLHSVVLKKSERDKEVHEQHEERRGRAVSSILLVDKTSGHAPVALTRVPLELLTYKTNLEAMISQYHFVARGPQSATVLVGFLHGPVRKQLTHLSHLEFHRFQCARDEHEARVHELDDGLKEKEQHLAALTAANAEWSRQEREAIAAIEHKFAEQMRSVQDAIDRMDTEIESAKAARHALYQSTMQATRHTIETVDQVTDKSRLVSGYLERYEKGHVFSSSWRQYFYVLTHARLTCYKSKSAFEERGRPCEEPISISGYTVVRSRTDELKLKLVPPGTGRPLLRFRAPASVGRETWMERFTQATQCDD</sequence>
<reference evidence="1 2" key="1">
    <citation type="journal article" date="2022" name="bioRxiv">
        <title>The genome of the oomycete Peronosclerospora sorghi, a cosmopolitan pathogen of maize and sorghum, is inflated with dispersed pseudogenes.</title>
        <authorList>
            <person name="Fletcher K."/>
            <person name="Martin F."/>
            <person name="Isakeit T."/>
            <person name="Cavanaugh K."/>
            <person name="Magill C."/>
            <person name="Michelmore R."/>
        </authorList>
    </citation>
    <scope>NUCLEOTIDE SEQUENCE [LARGE SCALE GENOMIC DNA]</scope>
    <source>
        <strain evidence="1">P6</strain>
    </source>
</reference>